<dbReference type="GO" id="GO:0016151">
    <property type="term" value="F:nickel cation binding"/>
    <property type="evidence" value="ECO:0007669"/>
    <property type="project" value="UniProtKB-UniRule"/>
</dbReference>
<comment type="similarity">
    <text evidence="5">Belongs to the UreE family.</text>
</comment>
<keyword evidence="4 5" id="KW-0143">Chaperone</keyword>
<evidence type="ECO:0000256" key="4">
    <source>
        <dbReference type="ARBA" id="ARBA00023186"/>
    </source>
</evidence>
<evidence type="ECO:0000256" key="1">
    <source>
        <dbReference type="ARBA" id="ARBA00004496"/>
    </source>
</evidence>
<dbReference type="Gene3D" id="2.60.260.20">
    <property type="entry name" value="Urease metallochaperone UreE, N-terminal domain"/>
    <property type="match status" value="1"/>
</dbReference>
<dbReference type="InterPro" id="IPR012406">
    <property type="entry name" value="UreE"/>
</dbReference>
<reference evidence="7" key="1">
    <citation type="submission" date="2021-05" db="EMBL/GenBank/DDBJ databases">
        <authorList>
            <person name="Pietrasiak N."/>
            <person name="Ward R."/>
            <person name="Stajich J.E."/>
            <person name="Kurbessoian T."/>
        </authorList>
    </citation>
    <scope>NUCLEOTIDE SEQUENCE</scope>
    <source>
        <strain evidence="7">GSE-NOS-MK-12-04C</strain>
    </source>
</reference>
<dbReference type="PIRSF" id="PIRSF036402">
    <property type="entry name" value="Ureas_acces_UreE"/>
    <property type="match status" value="1"/>
</dbReference>
<evidence type="ECO:0000256" key="2">
    <source>
        <dbReference type="ARBA" id="ARBA00022490"/>
    </source>
</evidence>
<evidence type="ECO:0000256" key="5">
    <source>
        <dbReference type="HAMAP-Rule" id="MF_00822"/>
    </source>
</evidence>
<keyword evidence="3 5" id="KW-0533">Nickel</keyword>
<dbReference type="GO" id="GO:0006457">
    <property type="term" value="P:protein folding"/>
    <property type="evidence" value="ECO:0007669"/>
    <property type="project" value="InterPro"/>
</dbReference>
<dbReference type="NCBIfam" id="NF009751">
    <property type="entry name" value="PRK13261.1-1"/>
    <property type="match status" value="1"/>
</dbReference>
<reference evidence="7" key="2">
    <citation type="journal article" date="2022" name="Microbiol. Resour. Announc.">
        <title>Metagenome Sequencing to Explore Phylogenomics of Terrestrial Cyanobacteria.</title>
        <authorList>
            <person name="Ward R.D."/>
            <person name="Stajich J.E."/>
            <person name="Johansen J.R."/>
            <person name="Huntemann M."/>
            <person name="Clum A."/>
            <person name="Foster B."/>
            <person name="Foster B."/>
            <person name="Roux S."/>
            <person name="Palaniappan K."/>
            <person name="Varghese N."/>
            <person name="Mukherjee S."/>
            <person name="Reddy T.B.K."/>
            <person name="Daum C."/>
            <person name="Copeland A."/>
            <person name="Chen I.A."/>
            <person name="Ivanova N.N."/>
            <person name="Kyrpides N.C."/>
            <person name="Shapiro N."/>
            <person name="Eloe-Fadrosh E.A."/>
            <person name="Pietrasiak N."/>
        </authorList>
    </citation>
    <scope>NUCLEOTIDE SEQUENCE</scope>
    <source>
        <strain evidence="7">GSE-NOS-MK-12-04C</strain>
    </source>
</reference>
<accession>A0A951UVU0</accession>
<evidence type="ECO:0000259" key="6">
    <source>
        <dbReference type="SMART" id="SM00988"/>
    </source>
</evidence>
<evidence type="ECO:0000313" key="8">
    <source>
        <dbReference type="Proteomes" id="UP000729701"/>
    </source>
</evidence>
<dbReference type="Gene3D" id="3.30.70.790">
    <property type="entry name" value="UreE, C-terminal domain"/>
    <property type="match status" value="1"/>
</dbReference>
<dbReference type="GO" id="GO:0065003">
    <property type="term" value="P:protein-containing complex assembly"/>
    <property type="evidence" value="ECO:0007669"/>
    <property type="project" value="InterPro"/>
</dbReference>
<dbReference type="GO" id="GO:0005737">
    <property type="term" value="C:cytoplasm"/>
    <property type="evidence" value="ECO:0007669"/>
    <property type="project" value="UniProtKB-SubCell"/>
</dbReference>
<dbReference type="EMBL" id="JAHHGZ010000042">
    <property type="protein sequence ID" value="MBW4671307.1"/>
    <property type="molecule type" value="Genomic_DNA"/>
</dbReference>
<dbReference type="Pfam" id="PF02814">
    <property type="entry name" value="UreE_N"/>
    <property type="match status" value="1"/>
</dbReference>
<dbReference type="GO" id="GO:0019627">
    <property type="term" value="P:urea metabolic process"/>
    <property type="evidence" value="ECO:0007669"/>
    <property type="project" value="InterPro"/>
</dbReference>
<sequence length="147" mass="16574">MLTFTQRNVPNLDTKVILTLALTAEERTRSRHRFEMSDGKPIFLRLPRGTVLHDGDILQDETNGETIKITAKPEPVLTVTASTKQDLLRAAYHLGNRHVPVEITATYLRISPDSVLHQMLEQLGLEVKEEILAFQPELGAYGQHQAH</sequence>
<dbReference type="CDD" id="cd00571">
    <property type="entry name" value="UreE"/>
    <property type="match status" value="1"/>
</dbReference>
<protein>
    <recommendedName>
        <fullName evidence="5">Urease accessory protein UreE</fullName>
    </recommendedName>
</protein>
<dbReference type="HAMAP" id="MF_00822">
    <property type="entry name" value="UreE"/>
    <property type="match status" value="1"/>
</dbReference>
<feature type="domain" description="UreE urease accessory N-terminal" evidence="6">
    <location>
        <begin position="1"/>
        <end position="67"/>
    </location>
</feature>
<dbReference type="InterPro" id="IPR004029">
    <property type="entry name" value="UreE_N"/>
</dbReference>
<organism evidence="7 8">
    <name type="scientific">Cyanomargarita calcarea GSE-NOS-MK-12-04C</name>
    <dbReference type="NCBI Taxonomy" id="2839659"/>
    <lineage>
        <taxon>Bacteria</taxon>
        <taxon>Bacillati</taxon>
        <taxon>Cyanobacteriota</taxon>
        <taxon>Cyanophyceae</taxon>
        <taxon>Nostocales</taxon>
        <taxon>Cyanomargaritaceae</taxon>
        <taxon>Cyanomargarita</taxon>
    </lineage>
</organism>
<dbReference type="GO" id="GO:0051082">
    <property type="term" value="F:unfolded protein binding"/>
    <property type="evidence" value="ECO:0007669"/>
    <property type="project" value="UniProtKB-UniRule"/>
</dbReference>
<comment type="subcellular location">
    <subcellularLocation>
        <location evidence="1 5">Cytoplasm</location>
    </subcellularLocation>
</comment>
<dbReference type="InterPro" id="IPR007864">
    <property type="entry name" value="UreE_C_dom"/>
</dbReference>
<comment type="caution">
    <text evidence="7">The sequence shown here is derived from an EMBL/GenBank/DDBJ whole genome shotgun (WGS) entry which is preliminary data.</text>
</comment>
<dbReference type="InterPro" id="IPR036118">
    <property type="entry name" value="UreE_N_sf"/>
</dbReference>
<comment type="function">
    <text evidence="5">Involved in urease metallocenter assembly. Binds nickel. Probably functions as a nickel donor during metallocenter assembly.</text>
</comment>
<dbReference type="SMART" id="SM00988">
    <property type="entry name" value="UreE_N"/>
    <property type="match status" value="1"/>
</dbReference>
<dbReference type="Pfam" id="PF05194">
    <property type="entry name" value="UreE_C"/>
    <property type="match status" value="1"/>
</dbReference>
<gene>
    <name evidence="5 7" type="primary">ureE</name>
    <name evidence="7" type="ORF">KME60_28770</name>
</gene>
<evidence type="ECO:0000313" key="7">
    <source>
        <dbReference type="EMBL" id="MBW4671307.1"/>
    </source>
</evidence>
<dbReference type="SUPFAM" id="SSF69737">
    <property type="entry name" value="Urease metallochaperone UreE, C-terminal domain"/>
    <property type="match status" value="1"/>
</dbReference>
<name>A0A951UVU0_9CYAN</name>
<proteinExistence type="inferred from homology"/>
<dbReference type="SUPFAM" id="SSF69287">
    <property type="entry name" value="Urease metallochaperone UreE, N-terminal domain"/>
    <property type="match status" value="1"/>
</dbReference>
<dbReference type="AlphaFoldDB" id="A0A951UVU0"/>
<keyword evidence="2 5" id="KW-0963">Cytoplasm</keyword>
<evidence type="ECO:0000256" key="3">
    <source>
        <dbReference type="ARBA" id="ARBA00022596"/>
    </source>
</evidence>
<dbReference type="Proteomes" id="UP000729701">
    <property type="component" value="Unassembled WGS sequence"/>
</dbReference>